<keyword evidence="4" id="KW-1185">Reference proteome</keyword>
<dbReference type="OrthoDB" id="3339508at2"/>
<feature type="compositionally biased region" description="Basic and acidic residues" evidence="1">
    <location>
        <begin position="447"/>
        <end position="458"/>
    </location>
</feature>
<proteinExistence type="predicted"/>
<keyword evidence="3" id="KW-0255">Endonuclease</keyword>
<feature type="compositionally biased region" description="Low complexity" evidence="1">
    <location>
        <begin position="494"/>
        <end position="504"/>
    </location>
</feature>
<organism evidence="3 4">
    <name type="scientific">Nonomuraea solani</name>
    <dbReference type="NCBI Taxonomy" id="1144553"/>
    <lineage>
        <taxon>Bacteria</taxon>
        <taxon>Bacillati</taxon>
        <taxon>Actinomycetota</taxon>
        <taxon>Actinomycetes</taxon>
        <taxon>Streptosporangiales</taxon>
        <taxon>Streptosporangiaceae</taxon>
        <taxon>Nonomuraea</taxon>
    </lineage>
</organism>
<dbReference type="SUPFAM" id="SSF53098">
    <property type="entry name" value="Ribonuclease H-like"/>
    <property type="match status" value="1"/>
</dbReference>
<dbReference type="EMBL" id="FNVT01000056">
    <property type="protein sequence ID" value="SEH04079.1"/>
    <property type="molecule type" value="Genomic_DNA"/>
</dbReference>
<evidence type="ECO:0000256" key="1">
    <source>
        <dbReference type="SAM" id="MobiDB-lite"/>
    </source>
</evidence>
<dbReference type="Proteomes" id="UP000236732">
    <property type="component" value="Unassembled WGS sequence"/>
</dbReference>
<evidence type="ECO:0000313" key="4">
    <source>
        <dbReference type="Proteomes" id="UP000236732"/>
    </source>
</evidence>
<keyword evidence="3" id="KW-0540">Nuclease</keyword>
<dbReference type="InterPro" id="IPR012337">
    <property type="entry name" value="RNaseH-like_sf"/>
</dbReference>
<sequence length="504" mass="56338">MMLNEAARVESLAALSRFRTDFYDCLSARADALFELADAVLCSDGPVRSLVELSLVGEHRRGHGSLYAALDRGRLDVGRLRRALSTVPLPRSADGRLVLAVDVTCWLRPDAHTSPERILCHTYGRGKDQHIMIPGWPYSFVVALETGRSSWTAPLDALRLAPGDDLAAVTAAQLREVVERLMTAGHWRSGDPDILIVADAGYDGPRLAWSLRDLPIQILARMRSDRVLRRAAPARVPGTNGRPPRHGSEFIFGDRDSWGEPDVDTETDTRLYGHATAWAWDRLHPRLTRRAAWADAAELPMIEGTVIRLEVDHLPSGAIPKPVWLWWSQVDATAIEVDRMWQAFLRRFDIEHTFRLLKQTLGWTCPKIRDPRAADRWTWLILAVYTQLRLARPLAADLRRPWEEPASPQRLSPARVRRGFRHLRAKTLSPAQAPKPSRPGPGRPPGRRNDQPAPRHDVYTATGLTTAKTSARKPTPKKSANPRPRRTGSGGPGHRSPGLPQNRA</sequence>
<protein>
    <submittedName>
        <fullName evidence="3">DDE superfamily endonuclease</fullName>
    </submittedName>
</protein>
<accession>A0A1H6F497</accession>
<name>A0A1H6F497_9ACTN</name>
<evidence type="ECO:0000313" key="3">
    <source>
        <dbReference type="EMBL" id="SEH04079.1"/>
    </source>
</evidence>
<keyword evidence="3" id="KW-0378">Hydrolase</keyword>
<dbReference type="InterPro" id="IPR038721">
    <property type="entry name" value="IS701-like_DDE_dom"/>
</dbReference>
<gene>
    <name evidence="3" type="ORF">SAMN05444920_15613</name>
</gene>
<feature type="domain" description="Transposase IS701-like DDE" evidence="2">
    <location>
        <begin position="21"/>
        <end position="285"/>
    </location>
</feature>
<dbReference type="Pfam" id="PF13546">
    <property type="entry name" value="DDE_5"/>
    <property type="match status" value="1"/>
</dbReference>
<feature type="region of interest" description="Disordered" evidence="1">
    <location>
        <begin position="424"/>
        <end position="504"/>
    </location>
</feature>
<dbReference type="AlphaFoldDB" id="A0A1H6F497"/>
<dbReference type="NCBIfam" id="NF041680">
    <property type="entry name" value="transp_NF041680"/>
    <property type="match status" value="1"/>
</dbReference>
<reference evidence="3 4" key="1">
    <citation type="submission" date="2016-10" db="EMBL/GenBank/DDBJ databases">
        <authorList>
            <person name="de Groot N.N."/>
        </authorList>
    </citation>
    <scope>NUCLEOTIDE SEQUENCE [LARGE SCALE GENOMIC DNA]</scope>
    <source>
        <strain evidence="3 4">CGMCC 4.7037</strain>
    </source>
</reference>
<evidence type="ECO:0000259" key="2">
    <source>
        <dbReference type="Pfam" id="PF13546"/>
    </source>
</evidence>
<dbReference type="GO" id="GO:0004519">
    <property type="term" value="F:endonuclease activity"/>
    <property type="evidence" value="ECO:0007669"/>
    <property type="project" value="UniProtKB-KW"/>
</dbReference>